<sequence length="79" mass="9006">MNLYLTHLELAKDGSMYMYYCPIIELMLLGDRTAIAYSILTIVPFYMIVNNDDLSNVTGIAQQLPSAELYITGLIFLFF</sequence>
<dbReference type="EMBL" id="JBAKAX010000116">
    <property type="protein sequence ID" value="MEL0606503.1"/>
    <property type="molecule type" value="Genomic_DNA"/>
</dbReference>
<evidence type="ECO:0000313" key="1">
    <source>
        <dbReference type="EMBL" id="MEL0606503.1"/>
    </source>
</evidence>
<keyword evidence="2" id="KW-1185">Reference proteome</keyword>
<feature type="non-terminal residue" evidence="1">
    <location>
        <position position="79"/>
    </location>
</feature>
<accession>A0ACC6R9S2</accession>
<protein>
    <submittedName>
        <fullName evidence="1">GGDEF domain-containing protein</fullName>
    </submittedName>
</protein>
<gene>
    <name evidence="1" type="ORF">V6250_20335</name>
</gene>
<proteinExistence type="predicted"/>
<name>A0ACC6R9S2_9GAMM</name>
<feature type="non-terminal residue" evidence="1">
    <location>
        <position position="1"/>
    </location>
</feature>
<organism evidence="1 2">
    <name type="scientific">Pseudoalteromonas undina</name>
    <dbReference type="NCBI Taxonomy" id="43660"/>
    <lineage>
        <taxon>Bacteria</taxon>
        <taxon>Pseudomonadati</taxon>
        <taxon>Pseudomonadota</taxon>
        <taxon>Gammaproteobacteria</taxon>
        <taxon>Alteromonadales</taxon>
        <taxon>Pseudoalteromonadaceae</taxon>
        <taxon>Pseudoalteromonas</taxon>
    </lineage>
</organism>
<evidence type="ECO:0000313" key="2">
    <source>
        <dbReference type="Proteomes" id="UP001374952"/>
    </source>
</evidence>
<reference evidence="1" key="1">
    <citation type="submission" date="2024-02" db="EMBL/GenBank/DDBJ databases">
        <title>Bacteria isolated from the canopy kelp, Nereocystis luetkeana.</title>
        <authorList>
            <person name="Pfister C.A."/>
            <person name="Younker I.T."/>
            <person name="Light S.H."/>
        </authorList>
    </citation>
    <scope>NUCLEOTIDE SEQUENCE</scope>
    <source>
        <strain evidence="1">TN.2.01</strain>
    </source>
</reference>
<comment type="caution">
    <text evidence="1">The sequence shown here is derived from an EMBL/GenBank/DDBJ whole genome shotgun (WGS) entry which is preliminary data.</text>
</comment>
<dbReference type="Proteomes" id="UP001374952">
    <property type="component" value="Unassembled WGS sequence"/>
</dbReference>